<dbReference type="InterPro" id="IPR009072">
    <property type="entry name" value="Histone-fold"/>
</dbReference>
<accession>A0AAD1VV87</accession>
<evidence type="ECO:0000259" key="2">
    <source>
        <dbReference type="Pfam" id="PF00125"/>
    </source>
</evidence>
<dbReference type="SMART" id="SM00427">
    <property type="entry name" value="H2B"/>
    <property type="match status" value="1"/>
</dbReference>
<name>A0AAD1VV87_PELCU</name>
<dbReference type="Pfam" id="PF00125">
    <property type="entry name" value="Histone"/>
    <property type="match status" value="1"/>
</dbReference>
<evidence type="ECO:0000313" key="3">
    <source>
        <dbReference type="EMBL" id="CAH2250707.1"/>
    </source>
</evidence>
<dbReference type="InterPro" id="IPR007125">
    <property type="entry name" value="H2A/H2B/H3"/>
</dbReference>
<dbReference type="InterPro" id="IPR000558">
    <property type="entry name" value="Histone_H2B"/>
</dbReference>
<evidence type="ECO:0000313" key="4">
    <source>
        <dbReference type="EMBL" id="CAH2250710.1"/>
    </source>
</evidence>
<dbReference type="CDD" id="cd22910">
    <property type="entry name" value="HFD_H2B"/>
    <property type="match status" value="1"/>
</dbReference>
<dbReference type="PRINTS" id="PR00621">
    <property type="entry name" value="HISTONEH2B"/>
</dbReference>
<dbReference type="Gene3D" id="1.10.20.10">
    <property type="entry name" value="Histone, subunit A"/>
    <property type="match status" value="1"/>
</dbReference>
<evidence type="ECO:0000256" key="1">
    <source>
        <dbReference type="ARBA" id="ARBA00006846"/>
    </source>
</evidence>
<dbReference type="Proteomes" id="UP001295444">
    <property type="component" value="Chromosome 02"/>
</dbReference>
<organism evidence="4 5">
    <name type="scientific">Pelobates cultripes</name>
    <name type="common">Western spadefoot toad</name>
    <dbReference type="NCBI Taxonomy" id="61616"/>
    <lineage>
        <taxon>Eukaryota</taxon>
        <taxon>Metazoa</taxon>
        <taxon>Chordata</taxon>
        <taxon>Craniata</taxon>
        <taxon>Vertebrata</taxon>
        <taxon>Euteleostomi</taxon>
        <taxon>Amphibia</taxon>
        <taxon>Batrachia</taxon>
        <taxon>Anura</taxon>
        <taxon>Pelobatoidea</taxon>
        <taxon>Pelobatidae</taxon>
        <taxon>Pelobates</taxon>
    </lineage>
</organism>
<dbReference type="GO" id="GO:0046982">
    <property type="term" value="F:protein heterodimerization activity"/>
    <property type="evidence" value="ECO:0007669"/>
    <property type="project" value="InterPro"/>
</dbReference>
<dbReference type="SUPFAM" id="SSF47113">
    <property type="entry name" value="Histone-fold"/>
    <property type="match status" value="1"/>
</dbReference>
<protein>
    <submittedName>
        <fullName evidence="4">Histone H2Bv</fullName>
    </submittedName>
</protein>
<dbReference type="AlphaFoldDB" id="A0AAD1VV87"/>
<dbReference type="GO" id="GO:0003677">
    <property type="term" value="F:DNA binding"/>
    <property type="evidence" value="ECO:0007669"/>
    <property type="project" value="InterPro"/>
</dbReference>
<keyword evidence="5" id="KW-1185">Reference proteome</keyword>
<dbReference type="PANTHER" id="PTHR23428">
    <property type="entry name" value="HISTONE H2B"/>
    <property type="match status" value="1"/>
</dbReference>
<dbReference type="EMBL" id="OW240913">
    <property type="protein sequence ID" value="CAH2250710.1"/>
    <property type="molecule type" value="Genomic_DNA"/>
</dbReference>
<sequence length="123" mass="14161">MENLKWSSQEDDSFPSTSNIPQIMKRRRTDSFVLYIRKVMKEVNPDLSISSVALELLETFIKGIFELIARQAGRLVRYKKKHTLSEEDLEMALCFLLHGKLAKYAMNEGNKAIINYKSSLGTM</sequence>
<evidence type="ECO:0000313" key="5">
    <source>
        <dbReference type="Proteomes" id="UP001295444"/>
    </source>
</evidence>
<dbReference type="EMBL" id="OW240913">
    <property type="protein sequence ID" value="CAH2250707.1"/>
    <property type="molecule type" value="Genomic_DNA"/>
</dbReference>
<dbReference type="GO" id="GO:0000786">
    <property type="term" value="C:nucleosome"/>
    <property type="evidence" value="ECO:0007669"/>
    <property type="project" value="InterPro"/>
</dbReference>
<comment type="similarity">
    <text evidence="1">Belongs to the histone H2B family.</text>
</comment>
<reference evidence="4" key="1">
    <citation type="submission" date="2022-03" db="EMBL/GenBank/DDBJ databases">
        <authorList>
            <person name="Alioto T."/>
            <person name="Alioto T."/>
            <person name="Gomez Garrido J."/>
        </authorList>
    </citation>
    <scope>NUCLEOTIDE SEQUENCE</scope>
</reference>
<gene>
    <name evidence="3" type="ORF">PECUL_23A034309</name>
    <name evidence="4" type="ORF">PECUL_23A061929</name>
</gene>
<proteinExistence type="inferred from homology"/>
<feature type="domain" description="Core Histone H2A/H2B/H3" evidence="2">
    <location>
        <begin position="20"/>
        <end position="94"/>
    </location>
</feature>
<dbReference type="GO" id="GO:0030527">
    <property type="term" value="F:structural constituent of chromatin"/>
    <property type="evidence" value="ECO:0007669"/>
    <property type="project" value="InterPro"/>
</dbReference>